<organism evidence="4 5">
    <name type="scientific">Pseudoprimorskyibacter insulae</name>
    <dbReference type="NCBI Taxonomy" id="1695997"/>
    <lineage>
        <taxon>Bacteria</taxon>
        <taxon>Pseudomonadati</taxon>
        <taxon>Pseudomonadota</taxon>
        <taxon>Alphaproteobacteria</taxon>
        <taxon>Rhodobacterales</taxon>
        <taxon>Paracoccaceae</taxon>
        <taxon>Pseudoprimorskyibacter</taxon>
    </lineage>
</organism>
<evidence type="ECO:0000259" key="3">
    <source>
        <dbReference type="PROSITE" id="PS51186"/>
    </source>
</evidence>
<evidence type="ECO:0000313" key="4">
    <source>
        <dbReference type="EMBL" id="SPF78434.1"/>
    </source>
</evidence>
<dbReference type="PROSITE" id="PS51186">
    <property type="entry name" value="GNAT"/>
    <property type="match status" value="1"/>
</dbReference>
<gene>
    <name evidence="4" type="primary">mnaT</name>
    <name evidence="4" type="ORF">PRI8871_01037</name>
</gene>
<keyword evidence="5" id="KW-1185">Reference proteome</keyword>
<dbReference type="Proteomes" id="UP000244904">
    <property type="component" value="Unassembled WGS sequence"/>
</dbReference>
<sequence length="162" mass="17220">MADVIYRAARADDAAQIVAFWNPMIETTAVTFSTVLRTEEGVRADIVARGPLYQVAEADGQILGFATCFQFRGGPGYVHSMEHTIILAPAAHGRGVGRALMSALESAAKQAGVHVLVAGVSGENSAGEAFHAAIGFETVGRMPQVGCKFGRWMDLVLMQKIL</sequence>
<dbReference type="PANTHER" id="PTHR43072">
    <property type="entry name" value="N-ACETYLTRANSFERASE"/>
    <property type="match status" value="1"/>
</dbReference>
<feature type="domain" description="N-acetyltransferase" evidence="3">
    <location>
        <begin position="4"/>
        <end position="162"/>
    </location>
</feature>
<dbReference type="Pfam" id="PF00583">
    <property type="entry name" value="Acetyltransf_1"/>
    <property type="match status" value="1"/>
</dbReference>
<dbReference type="Gene3D" id="3.40.630.30">
    <property type="match status" value="1"/>
</dbReference>
<reference evidence="5" key="1">
    <citation type="submission" date="2018-03" db="EMBL/GenBank/DDBJ databases">
        <authorList>
            <person name="Rodrigo-Torres L."/>
            <person name="Arahal R. D."/>
            <person name="Lucena T."/>
        </authorList>
    </citation>
    <scope>NUCLEOTIDE SEQUENCE [LARGE SCALE GENOMIC DNA]</scope>
    <source>
        <strain evidence="5">CECT 8871</strain>
    </source>
</reference>
<dbReference type="InterPro" id="IPR000182">
    <property type="entry name" value="GNAT_dom"/>
</dbReference>
<dbReference type="PANTHER" id="PTHR43072:SF23">
    <property type="entry name" value="UPF0039 PROTEIN C11D3.02C"/>
    <property type="match status" value="1"/>
</dbReference>
<dbReference type="CDD" id="cd04301">
    <property type="entry name" value="NAT_SF"/>
    <property type="match status" value="1"/>
</dbReference>
<dbReference type="EC" id="2.3.1.-" evidence="4"/>
<dbReference type="EMBL" id="OMOJ01000001">
    <property type="protein sequence ID" value="SPF78434.1"/>
    <property type="molecule type" value="Genomic_DNA"/>
</dbReference>
<proteinExistence type="predicted"/>
<evidence type="ECO:0000256" key="2">
    <source>
        <dbReference type="ARBA" id="ARBA00023315"/>
    </source>
</evidence>
<protein>
    <submittedName>
        <fullName evidence="4">L-amino acid N-acyltransferase MnaT</fullName>
        <ecNumber evidence="4">2.3.1.-</ecNumber>
    </submittedName>
</protein>
<dbReference type="GO" id="GO:0016747">
    <property type="term" value="F:acyltransferase activity, transferring groups other than amino-acyl groups"/>
    <property type="evidence" value="ECO:0007669"/>
    <property type="project" value="InterPro"/>
</dbReference>
<keyword evidence="1 4" id="KW-0808">Transferase</keyword>
<evidence type="ECO:0000313" key="5">
    <source>
        <dbReference type="Proteomes" id="UP000244904"/>
    </source>
</evidence>
<keyword evidence="2 4" id="KW-0012">Acyltransferase</keyword>
<dbReference type="InterPro" id="IPR016181">
    <property type="entry name" value="Acyl_CoA_acyltransferase"/>
</dbReference>
<dbReference type="SUPFAM" id="SSF55729">
    <property type="entry name" value="Acyl-CoA N-acyltransferases (Nat)"/>
    <property type="match status" value="1"/>
</dbReference>
<name>A0A2R8ARE9_9RHOB</name>
<accession>A0A2R8ARE9</accession>
<dbReference type="AlphaFoldDB" id="A0A2R8ARE9"/>
<evidence type="ECO:0000256" key="1">
    <source>
        <dbReference type="ARBA" id="ARBA00022679"/>
    </source>
</evidence>